<accession>A0A2G9RY57</accession>
<dbReference type="AlphaFoldDB" id="A0A2G9RY57"/>
<keyword evidence="3" id="KW-1185">Reference proteome</keyword>
<sequence length="144" mass="16915">MTSLDRKCSAGLSLIQRTCFNPVLKINCLLHRFLIPITQNKDFIYIFGFKALPYFCMFTCKGNIQSSMTSRLTETQRLKSPNQRMSHKGDLHGYLLKLTKLPKARKERETPEKMPPMLQRTEKQSLTRHRKQRHPLMPSELCEF</sequence>
<organism evidence="2 3">
    <name type="scientific">Aquarana catesbeiana</name>
    <name type="common">American bullfrog</name>
    <name type="synonym">Rana catesbeiana</name>
    <dbReference type="NCBI Taxonomy" id="8400"/>
    <lineage>
        <taxon>Eukaryota</taxon>
        <taxon>Metazoa</taxon>
        <taxon>Chordata</taxon>
        <taxon>Craniata</taxon>
        <taxon>Vertebrata</taxon>
        <taxon>Euteleostomi</taxon>
        <taxon>Amphibia</taxon>
        <taxon>Batrachia</taxon>
        <taxon>Anura</taxon>
        <taxon>Neobatrachia</taxon>
        <taxon>Ranoidea</taxon>
        <taxon>Ranidae</taxon>
        <taxon>Aquarana</taxon>
    </lineage>
</organism>
<feature type="region of interest" description="Disordered" evidence="1">
    <location>
        <begin position="99"/>
        <end position="144"/>
    </location>
</feature>
<name>A0A2G9RY57_AQUCT</name>
<evidence type="ECO:0000256" key="1">
    <source>
        <dbReference type="SAM" id="MobiDB-lite"/>
    </source>
</evidence>
<gene>
    <name evidence="2" type="ORF">AB205_0023650</name>
</gene>
<reference evidence="3" key="1">
    <citation type="journal article" date="2017" name="Nat. Commun.">
        <title>The North American bullfrog draft genome provides insight into hormonal regulation of long noncoding RNA.</title>
        <authorList>
            <person name="Hammond S.A."/>
            <person name="Warren R.L."/>
            <person name="Vandervalk B.P."/>
            <person name="Kucuk E."/>
            <person name="Khan H."/>
            <person name="Gibb E.A."/>
            <person name="Pandoh P."/>
            <person name="Kirk H."/>
            <person name="Zhao Y."/>
            <person name="Jones M."/>
            <person name="Mungall A.J."/>
            <person name="Coope R."/>
            <person name="Pleasance S."/>
            <person name="Moore R.A."/>
            <person name="Holt R.A."/>
            <person name="Round J.M."/>
            <person name="Ohora S."/>
            <person name="Walle B.V."/>
            <person name="Veldhoen N."/>
            <person name="Helbing C.C."/>
            <person name="Birol I."/>
        </authorList>
    </citation>
    <scope>NUCLEOTIDE SEQUENCE [LARGE SCALE GENOMIC DNA]</scope>
</reference>
<dbReference type="EMBL" id="KV928483">
    <property type="protein sequence ID" value="PIO32840.1"/>
    <property type="molecule type" value="Genomic_DNA"/>
</dbReference>
<evidence type="ECO:0000313" key="2">
    <source>
        <dbReference type="EMBL" id="PIO32840.1"/>
    </source>
</evidence>
<proteinExistence type="predicted"/>
<dbReference type="Proteomes" id="UP000228934">
    <property type="component" value="Unassembled WGS sequence"/>
</dbReference>
<protein>
    <submittedName>
        <fullName evidence="2">Uncharacterized protein</fullName>
    </submittedName>
</protein>
<evidence type="ECO:0000313" key="3">
    <source>
        <dbReference type="Proteomes" id="UP000228934"/>
    </source>
</evidence>